<accession>A0A4V2ESG6</accession>
<name>A0A4V2ESG6_9PSEU</name>
<dbReference type="RefSeq" id="WP_130344999.1">
    <property type="nucleotide sequence ID" value="NZ_SGWQ01000005.1"/>
</dbReference>
<protein>
    <submittedName>
        <fullName evidence="1">Uncharacterized protein</fullName>
    </submittedName>
</protein>
<evidence type="ECO:0000313" key="1">
    <source>
        <dbReference type="EMBL" id="RZS37503.1"/>
    </source>
</evidence>
<comment type="caution">
    <text evidence="1">The sequence shown here is derived from an EMBL/GenBank/DDBJ whole genome shotgun (WGS) entry which is preliminary data.</text>
</comment>
<keyword evidence="2" id="KW-1185">Reference proteome</keyword>
<dbReference type="Pfam" id="PF20116">
    <property type="entry name" value="DUF6506"/>
    <property type="match status" value="2"/>
</dbReference>
<organism evidence="1 2">
    <name type="scientific">Herbihabitans rhizosphaerae</name>
    <dbReference type="NCBI Taxonomy" id="1872711"/>
    <lineage>
        <taxon>Bacteria</taxon>
        <taxon>Bacillati</taxon>
        <taxon>Actinomycetota</taxon>
        <taxon>Actinomycetes</taxon>
        <taxon>Pseudonocardiales</taxon>
        <taxon>Pseudonocardiaceae</taxon>
        <taxon>Herbihabitans</taxon>
    </lineage>
</organism>
<dbReference type="AlphaFoldDB" id="A0A4V2ESG6"/>
<proteinExistence type="predicted"/>
<gene>
    <name evidence="1" type="ORF">EV193_10558</name>
</gene>
<reference evidence="1 2" key="1">
    <citation type="submission" date="2019-02" db="EMBL/GenBank/DDBJ databases">
        <title>Genomic Encyclopedia of Type Strains, Phase IV (KMG-IV): sequencing the most valuable type-strain genomes for metagenomic binning, comparative biology and taxonomic classification.</title>
        <authorList>
            <person name="Goeker M."/>
        </authorList>
    </citation>
    <scope>NUCLEOTIDE SEQUENCE [LARGE SCALE GENOMIC DNA]</scope>
    <source>
        <strain evidence="1 2">DSM 101727</strain>
    </source>
</reference>
<dbReference type="OrthoDB" id="8595161at2"/>
<sequence length="200" mass="20724">MSETYDELFLFLTAGANPEVDRVVKEHAGGRSLFVWVPDAATAAEVTRATAGLRLIELYRGFDLRSAGAVIEAANGVPVGLAGHATSAPPENPAHNVMIYFDPEADPAADRIVREHAGGRTTIIPVPAYSEAATLADEIAGQGADLVEICGGTPLTAAAAAREKVGDRAAVTSVTWPFEAIDGVYAFKSAFDAATAPATS</sequence>
<dbReference type="EMBL" id="SGWQ01000005">
    <property type="protein sequence ID" value="RZS37503.1"/>
    <property type="molecule type" value="Genomic_DNA"/>
</dbReference>
<dbReference type="Proteomes" id="UP000294257">
    <property type="component" value="Unassembled WGS sequence"/>
</dbReference>
<evidence type="ECO:0000313" key="2">
    <source>
        <dbReference type="Proteomes" id="UP000294257"/>
    </source>
</evidence>
<dbReference type="InterPro" id="IPR045441">
    <property type="entry name" value="DUF6506"/>
</dbReference>